<accession>A0AAV9X2R8</accession>
<sequence length="428" mass="48069">MNPRKTCFITPSPRRRKNQEAPKHRSRQMTQTNLQLSALDTEMSIIEFPSSDSGDETINHDTAIQINGNEVLAGVARHLNPAFAASEDHMSLFYEDVREIPSKSSRSNYESHFEFDEQILSFDFESASSDTSSVSLTRDPQASNETHIRLPSVQKVGSPQLREDNSNHVAQHRDIAKDLIGQTQTANSMPDNQLSGHLTDYEAALRTGFGDWISIVTELHLKLHNIYCEGTTDCQVPESEGGGHSSFTTRPKNEFAVDKIFILSQNLLDLYYQICGEPSHSGDLLYQRQLRAVTILQDPAALLLLFACRLKLMQIYQDLLEKIQSYFCGNSASWDISSVQVPNFNIGAFSLQYSPSIKIVVILQIVENFLKRIWEVTTMSKTLAHRLSDDVSTTPLAGVTDATLEAIKKNECEILKTIKGLKQTNNWN</sequence>
<reference evidence="2 3" key="1">
    <citation type="submission" date="2019-10" db="EMBL/GenBank/DDBJ databases">
        <authorList>
            <person name="Palmer J.M."/>
        </authorList>
    </citation>
    <scope>NUCLEOTIDE SEQUENCE [LARGE SCALE GENOMIC DNA]</scope>
    <source>
        <strain evidence="2 3">TWF694</strain>
    </source>
</reference>
<gene>
    <name evidence="2" type="ORF">TWF694_002592</name>
</gene>
<evidence type="ECO:0000313" key="3">
    <source>
        <dbReference type="Proteomes" id="UP001365542"/>
    </source>
</evidence>
<comment type="caution">
    <text evidence="2">The sequence shown here is derived from an EMBL/GenBank/DDBJ whole genome shotgun (WGS) entry which is preliminary data.</text>
</comment>
<feature type="region of interest" description="Disordered" evidence="1">
    <location>
        <begin position="1"/>
        <end position="31"/>
    </location>
</feature>
<dbReference type="Proteomes" id="UP001365542">
    <property type="component" value="Unassembled WGS sequence"/>
</dbReference>
<evidence type="ECO:0000256" key="1">
    <source>
        <dbReference type="SAM" id="MobiDB-lite"/>
    </source>
</evidence>
<keyword evidence="3" id="KW-1185">Reference proteome</keyword>
<name>A0AAV9X2R8_9PEZI</name>
<dbReference type="EMBL" id="JAVHJO010000011">
    <property type="protein sequence ID" value="KAK6533659.1"/>
    <property type="molecule type" value="Genomic_DNA"/>
</dbReference>
<evidence type="ECO:0000313" key="2">
    <source>
        <dbReference type="EMBL" id="KAK6533659.1"/>
    </source>
</evidence>
<organism evidence="2 3">
    <name type="scientific">Orbilia ellipsospora</name>
    <dbReference type="NCBI Taxonomy" id="2528407"/>
    <lineage>
        <taxon>Eukaryota</taxon>
        <taxon>Fungi</taxon>
        <taxon>Dikarya</taxon>
        <taxon>Ascomycota</taxon>
        <taxon>Pezizomycotina</taxon>
        <taxon>Orbiliomycetes</taxon>
        <taxon>Orbiliales</taxon>
        <taxon>Orbiliaceae</taxon>
        <taxon>Orbilia</taxon>
    </lineage>
</organism>
<protein>
    <submittedName>
        <fullName evidence="2">Uncharacterized protein</fullName>
    </submittedName>
</protein>
<dbReference type="AlphaFoldDB" id="A0AAV9X2R8"/>
<proteinExistence type="predicted"/>